<evidence type="ECO:0000313" key="3">
    <source>
        <dbReference type="Proteomes" id="UP000308197"/>
    </source>
</evidence>
<organism evidence="2 3">
    <name type="scientific">Polyporus arcularius HHB13444</name>
    <dbReference type="NCBI Taxonomy" id="1314778"/>
    <lineage>
        <taxon>Eukaryota</taxon>
        <taxon>Fungi</taxon>
        <taxon>Dikarya</taxon>
        <taxon>Basidiomycota</taxon>
        <taxon>Agaricomycotina</taxon>
        <taxon>Agaricomycetes</taxon>
        <taxon>Polyporales</taxon>
        <taxon>Polyporaceae</taxon>
        <taxon>Polyporus</taxon>
    </lineage>
</organism>
<gene>
    <name evidence="2" type="ORF">K466DRAFT_663932</name>
</gene>
<reference evidence="2 3" key="1">
    <citation type="journal article" date="2019" name="Nat. Ecol. Evol.">
        <title>Megaphylogeny resolves global patterns of mushroom evolution.</title>
        <authorList>
            <person name="Varga T."/>
            <person name="Krizsan K."/>
            <person name="Foldi C."/>
            <person name="Dima B."/>
            <person name="Sanchez-Garcia M."/>
            <person name="Sanchez-Ramirez S."/>
            <person name="Szollosi G.J."/>
            <person name="Szarkandi J.G."/>
            <person name="Papp V."/>
            <person name="Albert L."/>
            <person name="Andreopoulos W."/>
            <person name="Angelini C."/>
            <person name="Antonin V."/>
            <person name="Barry K.W."/>
            <person name="Bougher N.L."/>
            <person name="Buchanan P."/>
            <person name="Buyck B."/>
            <person name="Bense V."/>
            <person name="Catcheside P."/>
            <person name="Chovatia M."/>
            <person name="Cooper J."/>
            <person name="Damon W."/>
            <person name="Desjardin D."/>
            <person name="Finy P."/>
            <person name="Geml J."/>
            <person name="Haridas S."/>
            <person name="Hughes K."/>
            <person name="Justo A."/>
            <person name="Karasinski D."/>
            <person name="Kautmanova I."/>
            <person name="Kiss B."/>
            <person name="Kocsube S."/>
            <person name="Kotiranta H."/>
            <person name="LaButti K.M."/>
            <person name="Lechner B.E."/>
            <person name="Liimatainen K."/>
            <person name="Lipzen A."/>
            <person name="Lukacs Z."/>
            <person name="Mihaltcheva S."/>
            <person name="Morgado L.N."/>
            <person name="Niskanen T."/>
            <person name="Noordeloos M.E."/>
            <person name="Ohm R.A."/>
            <person name="Ortiz-Santana B."/>
            <person name="Ovrebo C."/>
            <person name="Racz N."/>
            <person name="Riley R."/>
            <person name="Savchenko A."/>
            <person name="Shiryaev A."/>
            <person name="Soop K."/>
            <person name="Spirin V."/>
            <person name="Szebenyi C."/>
            <person name="Tomsovsky M."/>
            <person name="Tulloss R.E."/>
            <person name="Uehling J."/>
            <person name="Grigoriev I.V."/>
            <person name="Vagvolgyi C."/>
            <person name="Papp T."/>
            <person name="Martin F.M."/>
            <person name="Miettinen O."/>
            <person name="Hibbett D.S."/>
            <person name="Nagy L.G."/>
        </authorList>
    </citation>
    <scope>NUCLEOTIDE SEQUENCE [LARGE SCALE GENOMIC DNA]</scope>
    <source>
        <strain evidence="2 3">HHB13444</strain>
    </source>
</reference>
<protein>
    <submittedName>
        <fullName evidence="2">Uncharacterized protein</fullName>
    </submittedName>
</protein>
<dbReference type="EMBL" id="ML211211">
    <property type="protein sequence ID" value="TFK86198.1"/>
    <property type="molecule type" value="Genomic_DNA"/>
</dbReference>
<dbReference type="AlphaFoldDB" id="A0A5C3PC67"/>
<accession>A0A5C3PC67</accession>
<sequence>MSFLRMAPPPKSYIAMKLLPVRMVEDLQLDSQAKEEARDLERRVHEHMGNVRSRPQLPWPTSRWTKCCVDIISDNQSVAETDVVAAILPNTAFSRADVERINTEPGLAFPRSDAVYTLESRIDVRVLTEGNRFDSRKAVRRPVYSFECDYIDSIGLSHSSPAFVTLLKERSAAGDLREEEVGDIAKLYSTRIKERDLLKGVPTATDPFRPQSTDGPRDTRLSTDALRSVSPDLVDIIGFGDDPDGPLVPLVEAYLEIGDHFPESSRLTTPAQFLEEVRCVQSIIVRALRRECCTDRS</sequence>
<evidence type="ECO:0000256" key="1">
    <source>
        <dbReference type="SAM" id="MobiDB-lite"/>
    </source>
</evidence>
<proteinExistence type="predicted"/>
<name>A0A5C3PC67_9APHY</name>
<dbReference type="Proteomes" id="UP000308197">
    <property type="component" value="Unassembled WGS sequence"/>
</dbReference>
<keyword evidence="3" id="KW-1185">Reference proteome</keyword>
<evidence type="ECO:0000313" key="2">
    <source>
        <dbReference type="EMBL" id="TFK86198.1"/>
    </source>
</evidence>
<dbReference type="InParanoid" id="A0A5C3PC67"/>
<feature type="region of interest" description="Disordered" evidence="1">
    <location>
        <begin position="202"/>
        <end position="224"/>
    </location>
</feature>